<gene>
    <name evidence="3" type="ORF">PEVE_00008239</name>
</gene>
<proteinExistence type="predicted"/>
<evidence type="ECO:0000313" key="4">
    <source>
        <dbReference type="Proteomes" id="UP001159427"/>
    </source>
</evidence>
<comment type="caution">
    <text evidence="3">The sequence shown here is derived from an EMBL/GenBank/DDBJ whole genome shotgun (WGS) entry which is preliminary data.</text>
</comment>
<dbReference type="InterPro" id="IPR011009">
    <property type="entry name" value="Kinase-like_dom_sf"/>
</dbReference>
<keyword evidence="4" id="KW-1185">Reference proteome</keyword>
<feature type="domain" description="Protein kinase" evidence="2">
    <location>
        <begin position="159"/>
        <end position="497"/>
    </location>
</feature>
<evidence type="ECO:0000256" key="1">
    <source>
        <dbReference type="SAM" id="Phobius"/>
    </source>
</evidence>
<dbReference type="SMART" id="SM00219">
    <property type="entry name" value="TyrKc"/>
    <property type="match status" value="1"/>
</dbReference>
<reference evidence="3 4" key="1">
    <citation type="submission" date="2022-05" db="EMBL/GenBank/DDBJ databases">
        <authorList>
            <consortium name="Genoscope - CEA"/>
            <person name="William W."/>
        </authorList>
    </citation>
    <scope>NUCLEOTIDE SEQUENCE [LARGE SCALE GENOMIC DNA]</scope>
</reference>
<sequence>RLFKNELFTRGEQVFQSTSVFAPSLRRWTRHLVTMRRRSSLMLRTVLTLILLPLFYSLLAVLETVRQINTDHTLLESHVKSHFSGLPRLSGQSLTNARQIFLDRTVSQFNKLYKDQDRPAAVEFFGSRWRTPKTNINKYELTDANGSRRYLGCRHIEDIQIVGKIGRGYTKTVHKGLYKGTEIAVKSVQLDNEDIKHCAVHKSNRSVDECFIYAKYKLAKEIIMLQQLQHANIIKLLGFCWQNEQNTADFATRGLTLMTEIGTKLDVIGLVQLPWQERFRLCLGLARLLQYLAQSPIGSLFIRDFKLSQFVLVDGEIKLTDLDDVDNEEPRCLTNRDCVVRRTIGVNKTLQCNQGRCKNLISAVNLDNIGRYFFNHVLVPGSPEYLKEYLNEIKYNVQQLTWNSEALVWHMERVLYLLRSGKHLENVPRFNLYKLVPKADFPNLHDYYCPGTRLFEACELAVYDVREAQYKCDLEDSCKAFVMTEKTLWTGKCTRHF</sequence>
<dbReference type="PANTHER" id="PTHR46448">
    <property type="entry name" value="PROTEIN KINASE DOMAIN-CONTAINING PROTEIN"/>
    <property type="match status" value="1"/>
</dbReference>
<name>A0ABN8LUA4_9CNID</name>
<dbReference type="InterPro" id="IPR000719">
    <property type="entry name" value="Prot_kinase_dom"/>
</dbReference>
<keyword evidence="1" id="KW-0812">Transmembrane</keyword>
<dbReference type="Gene3D" id="1.10.510.10">
    <property type="entry name" value="Transferase(Phosphotransferase) domain 1"/>
    <property type="match status" value="1"/>
</dbReference>
<evidence type="ECO:0000259" key="2">
    <source>
        <dbReference type="PROSITE" id="PS50011"/>
    </source>
</evidence>
<organism evidence="3 4">
    <name type="scientific">Porites evermanni</name>
    <dbReference type="NCBI Taxonomy" id="104178"/>
    <lineage>
        <taxon>Eukaryota</taxon>
        <taxon>Metazoa</taxon>
        <taxon>Cnidaria</taxon>
        <taxon>Anthozoa</taxon>
        <taxon>Hexacorallia</taxon>
        <taxon>Scleractinia</taxon>
        <taxon>Fungiina</taxon>
        <taxon>Poritidae</taxon>
        <taxon>Porites</taxon>
    </lineage>
</organism>
<dbReference type="PROSITE" id="PS50011">
    <property type="entry name" value="PROTEIN_KINASE_DOM"/>
    <property type="match status" value="1"/>
</dbReference>
<accession>A0ABN8LUA4</accession>
<keyword evidence="1" id="KW-0472">Membrane</keyword>
<feature type="transmembrane region" description="Helical" evidence="1">
    <location>
        <begin position="41"/>
        <end position="62"/>
    </location>
</feature>
<dbReference type="InterPro" id="IPR042983">
    <property type="entry name" value="PKDCC"/>
</dbReference>
<dbReference type="InterPro" id="IPR020635">
    <property type="entry name" value="Tyr_kinase_cat_dom"/>
</dbReference>
<dbReference type="SUPFAM" id="SSF56112">
    <property type="entry name" value="Protein kinase-like (PK-like)"/>
    <property type="match status" value="1"/>
</dbReference>
<protein>
    <recommendedName>
        <fullName evidence="2">Protein kinase domain-containing protein</fullName>
    </recommendedName>
</protein>
<dbReference type="EMBL" id="CALNXI010000156">
    <property type="protein sequence ID" value="CAH3020686.1"/>
    <property type="molecule type" value="Genomic_DNA"/>
</dbReference>
<dbReference type="InterPro" id="IPR001245">
    <property type="entry name" value="Ser-Thr/Tyr_kinase_cat_dom"/>
</dbReference>
<feature type="non-terminal residue" evidence="3">
    <location>
        <position position="1"/>
    </location>
</feature>
<evidence type="ECO:0000313" key="3">
    <source>
        <dbReference type="EMBL" id="CAH3020686.1"/>
    </source>
</evidence>
<dbReference type="PANTHER" id="PTHR46448:SF4">
    <property type="entry name" value="EXTRACELLULAR TYROSINE-PROTEIN KINASE PKDCC-LIKE"/>
    <property type="match status" value="1"/>
</dbReference>
<keyword evidence="1" id="KW-1133">Transmembrane helix</keyword>
<dbReference type="Pfam" id="PF07714">
    <property type="entry name" value="PK_Tyr_Ser-Thr"/>
    <property type="match status" value="1"/>
</dbReference>
<dbReference type="Proteomes" id="UP001159427">
    <property type="component" value="Unassembled WGS sequence"/>
</dbReference>